<evidence type="ECO:0000256" key="1">
    <source>
        <dbReference type="SAM" id="Coils"/>
    </source>
</evidence>
<sequence length="279" mass="31516">MTATHAFEYTTGSAAGLAAVEPWQNGQLVSAGSTPENRESIASLLKDCLEQNVFAIEPACENAAAIYRQQDELFMLASPSGQCIVVYEDGLIDRAVDGRDREVIHNIPSAAVTVAKAVIMAVPDGKGLTDLEIRQFIYQLAQPQKDTEAVFTCAGLYDPDLMPELVKRLRWRDALQERKPGAELEVAKLEYQVSRNTAEKERLDARKRSIQNQLLELDRQRDVLDEKREELYRQLEQLSGGYSRLVSEEKRAESRLRETIQNLVREQMSANHDLRKKPE</sequence>
<dbReference type="RefSeq" id="WP_067558496.1">
    <property type="nucleotide sequence ID" value="NZ_CP011391.1"/>
</dbReference>
<reference evidence="2 3" key="1">
    <citation type="journal article" date="2016" name="Gut Pathog.">
        <title>Whole genome sequencing of "Faecalibaculum rodentium" ALO17, isolated from C57BL/6J laboratory mouse feces.</title>
        <authorList>
            <person name="Lim S."/>
            <person name="Chang D.H."/>
            <person name="Ahn S."/>
            <person name="Kim B.C."/>
        </authorList>
    </citation>
    <scope>NUCLEOTIDE SEQUENCE [LARGE SCALE GENOMIC DNA]</scope>
    <source>
        <strain evidence="2 3">Alo17</strain>
    </source>
</reference>
<dbReference type="STRING" id="1702221.AALO17_20360"/>
<protein>
    <submittedName>
        <fullName evidence="2">Uncharacterized protein</fullName>
    </submittedName>
</protein>
<proteinExistence type="predicted"/>
<dbReference type="EMBL" id="CP011391">
    <property type="protein sequence ID" value="AMK55170.1"/>
    <property type="molecule type" value="Genomic_DNA"/>
</dbReference>
<dbReference type="AlphaFoldDB" id="A0A140DWZ3"/>
<dbReference type="GeneID" id="78478635"/>
<feature type="coiled-coil region" evidence="1">
    <location>
        <begin position="172"/>
        <end position="266"/>
    </location>
</feature>
<dbReference type="KEGG" id="fro:AALO17_20360"/>
<keyword evidence="3" id="KW-1185">Reference proteome</keyword>
<dbReference type="Proteomes" id="UP000069771">
    <property type="component" value="Chromosome"/>
</dbReference>
<keyword evidence="1" id="KW-0175">Coiled coil</keyword>
<organism evidence="2 3">
    <name type="scientific">Faecalibaculum rodentium</name>
    <dbReference type="NCBI Taxonomy" id="1702221"/>
    <lineage>
        <taxon>Bacteria</taxon>
        <taxon>Bacillati</taxon>
        <taxon>Bacillota</taxon>
        <taxon>Erysipelotrichia</taxon>
        <taxon>Erysipelotrichales</taxon>
        <taxon>Erysipelotrichaceae</taxon>
        <taxon>Faecalibaculum</taxon>
    </lineage>
</organism>
<gene>
    <name evidence="2" type="ORF">AALO17_20360</name>
</gene>
<evidence type="ECO:0000313" key="2">
    <source>
        <dbReference type="EMBL" id="AMK55170.1"/>
    </source>
</evidence>
<evidence type="ECO:0000313" key="3">
    <source>
        <dbReference type="Proteomes" id="UP000069771"/>
    </source>
</evidence>
<name>A0A140DWZ3_9FIRM</name>
<accession>A0A140DWZ3</accession>